<proteinExistence type="predicted"/>
<protein>
    <submittedName>
        <fullName evidence="3">Alpha/beta hydrolase</fullName>
    </submittedName>
</protein>
<gene>
    <name evidence="3" type="ORF">RM538_00055</name>
</gene>
<keyword evidence="3" id="KW-0378">Hydrolase</keyword>
<feature type="chain" id="PRO_5045646523" evidence="1">
    <location>
        <begin position="20"/>
        <end position="309"/>
    </location>
</feature>
<dbReference type="RefSeq" id="WP_311331343.1">
    <property type="nucleotide sequence ID" value="NZ_JAVRHZ010000001.1"/>
</dbReference>
<dbReference type="InterPro" id="IPR053145">
    <property type="entry name" value="AB_hydrolase_Est10"/>
</dbReference>
<dbReference type="Pfam" id="PF20434">
    <property type="entry name" value="BD-FAE"/>
    <property type="match status" value="1"/>
</dbReference>
<dbReference type="PANTHER" id="PTHR43265">
    <property type="entry name" value="ESTERASE ESTD"/>
    <property type="match status" value="1"/>
</dbReference>
<dbReference type="SUPFAM" id="SSF53474">
    <property type="entry name" value="alpha/beta-Hydrolases"/>
    <property type="match status" value="1"/>
</dbReference>
<dbReference type="PANTHER" id="PTHR43265:SF1">
    <property type="entry name" value="ESTERASE ESTD"/>
    <property type="match status" value="1"/>
</dbReference>
<reference evidence="3 4" key="1">
    <citation type="submission" date="2023-09" db="EMBL/GenBank/DDBJ databases">
        <authorList>
            <person name="Rey-Velasco X."/>
        </authorList>
    </citation>
    <scope>NUCLEOTIDE SEQUENCE [LARGE SCALE GENOMIC DNA]</scope>
    <source>
        <strain evidence="3 4">W242</strain>
    </source>
</reference>
<name>A0ABU2Y861_9FLAO</name>
<keyword evidence="1" id="KW-0732">Signal</keyword>
<evidence type="ECO:0000313" key="3">
    <source>
        <dbReference type="EMBL" id="MDT0554377.1"/>
    </source>
</evidence>
<dbReference type="Proteomes" id="UP001254488">
    <property type="component" value="Unassembled WGS sequence"/>
</dbReference>
<dbReference type="EMBL" id="JAVRHZ010000001">
    <property type="protein sequence ID" value="MDT0554377.1"/>
    <property type="molecule type" value="Genomic_DNA"/>
</dbReference>
<organism evidence="3 4">
    <name type="scientific">Patiriisocius hiemis</name>
    <dbReference type="NCBI Taxonomy" id="3075604"/>
    <lineage>
        <taxon>Bacteria</taxon>
        <taxon>Pseudomonadati</taxon>
        <taxon>Bacteroidota</taxon>
        <taxon>Flavobacteriia</taxon>
        <taxon>Flavobacteriales</taxon>
        <taxon>Flavobacteriaceae</taxon>
        <taxon>Patiriisocius</taxon>
    </lineage>
</organism>
<dbReference type="InterPro" id="IPR049492">
    <property type="entry name" value="BD-FAE-like_dom"/>
</dbReference>
<keyword evidence="4" id="KW-1185">Reference proteome</keyword>
<dbReference type="GO" id="GO:0016787">
    <property type="term" value="F:hydrolase activity"/>
    <property type="evidence" value="ECO:0007669"/>
    <property type="project" value="UniProtKB-KW"/>
</dbReference>
<accession>A0ABU2Y861</accession>
<evidence type="ECO:0000256" key="1">
    <source>
        <dbReference type="SAM" id="SignalP"/>
    </source>
</evidence>
<comment type="caution">
    <text evidence="3">The sequence shown here is derived from an EMBL/GenBank/DDBJ whole genome shotgun (WGS) entry which is preliminary data.</text>
</comment>
<feature type="domain" description="BD-FAE-like" evidence="2">
    <location>
        <begin position="45"/>
        <end position="257"/>
    </location>
</feature>
<dbReference type="Gene3D" id="3.40.50.1820">
    <property type="entry name" value="alpha/beta hydrolase"/>
    <property type="match status" value="1"/>
</dbReference>
<dbReference type="InterPro" id="IPR029058">
    <property type="entry name" value="AB_hydrolase_fold"/>
</dbReference>
<evidence type="ECO:0000259" key="2">
    <source>
        <dbReference type="Pfam" id="PF20434"/>
    </source>
</evidence>
<feature type="signal peptide" evidence="1">
    <location>
        <begin position="1"/>
        <end position="19"/>
    </location>
</feature>
<sequence>MKKFLFPLLVLFVFSNALAQEKKYTEKELSVSKYIDGTLLLPSTENPKLVIIIAGSGPTDRNGNSSMSRNNSLKFLAEGLVNNGLAVFRYDKRSVKMLKNRDPNMANIQFNDFITDAEEVINYFKRSEQFSEIHVVGHSQGSLIGMLIAKGSASSFTSLAGTGQPIDDVIITQIAIQQPGLDKSAATAFKELRERGSTTNYDPALASILGPQIQPFMLQWMQFNPAEEIKKLDIPVLIINGTKDLQTKETEAALLKEAKPDALYKIIENMNHLFKKIEGNDLENQKSYGDPNLPVMPELIETISSFIKN</sequence>
<evidence type="ECO:0000313" key="4">
    <source>
        <dbReference type="Proteomes" id="UP001254488"/>
    </source>
</evidence>